<keyword evidence="10 11" id="KW-0961">Cell wall biogenesis/degradation</keyword>
<keyword evidence="10 11" id="KW-0813">Transport</keyword>
<keyword evidence="6 10" id="KW-1133">Transmembrane helix</keyword>
<evidence type="ECO:0000256" key="1">
    <source>
        <dbReference type="ARBA" id="ARBA00004651"/>
    </source>
</evidence>
<dbReference type="PRINTS" id="PR01806">
    <property type="entry name" value="VIRFACTRMVIN"/>
</dbReference>
<evidence type="ECO:0000256" key="11">
    <source>
        <dbReference type="PIRNR" id="PIRNR002869"/>
    </source>
</evidence>
<feature type="transmembrane region" description="Helical" evidence="10">
    <location>
        <begin position="353"/>
        <end position="381"/>
    </location>
</feature>
<keyword evidence="4 10" id="KW-0133">Cell shape</keyword>
<dbReference type="Proteomes" id="UP000500938">
    <property type="component" value="Chromosome"/>
</dbReference>
<dbReference type="EMBL" id="CP053085">
    <property type="protein sequence ID" value="QJR35103.1"/>
    <property type="molecule type" value="Genomic_DNA"/>
</dbReference>
<comment type="pathway">
    <text evidence="10">Cell wall biogenesis; peptidoglycan biosynthesis.</text>
</comment>
<dbReference type="AlphaFoldDB" id="A0A6M4IK33"/>
<dbReference type="RefSeq" id="WP_171224532.1">
    <property type="nucleotide sequence ID" value="NZ_CP053085.1"/>
</dbReference>
<evidence type="ECO:0000256" key="3">
    <source>
        <dbReference type="ARBA" id="ARBA00022692"/>
    </source>
</evidence>
<dbReference type="Pfam" id="PF03023">
    <property type="entry name" value="MurJ"/>
    <property type="match status" value="1"/>
</dbReference>
<dbReference type="KEGG" id="ggr:HKW67_06065"/>
<proteinExistence type="inferred from homology"/>
<evidence type="ECO:0000256" key="8">
    <source>
        <dbReference type="ARBA" id="ARBA00060041"/>
    </source>
</evidence>
<feature type="transmembrane region" description="Helical" evidence="10">
    <location>
        <begin position="388"/>
        <end position="409"/>
    </location>
</feature>
<comment type="function">
    <text evidence="8 10 11">Involved in peptidoglycan biosynthesis. Transports lipid-linked peptidoglycan precursors from the inner to the outer leaflet of the cytoplasmic membrane.</text>
</comment>
<evidence type="ECO:0000256" key="4">
    <source>
        <dbReference type="ARBA" id="ARBA00022960"/>
    </source>
</evidence>
<keyword evidence="5 10" id="KW-0573">Peptidoglycan synthesis</keyword>
<feature type="transmembrane region" description="Helical" evidence="10">
    <location>
        <begin position="415"/>
        <end position="435"/>
    </location>
</feature>
<name>A0A6M4IK33_9BACT</name>
<reference evidence="12 13" key="1">
    <citation type="submission" date="2020-05" db="EMBL/GenBank/DDBJ databases">
        <title>Complete genome sequence of Gemmatimonas greenlandica TET16.</title>
        <authorList>
            <person name="Zeng Y."/>
        </authorList>
    </citation>
    <scope>NUCLEOTIDE SEQUENCE [LARGE SCALE GENOMIC DNA]</scope>
    <source>
        <strain evidence="12 13">TET16</strain>
    </source>
</reference>
<evidence type="ECO:0000313" key="13">
    <source>
        <dbReference type="Proteomes" id="UP000500938"/>
    </source>
</evidence>
<evidence type="ECO:0000256" key="6">
    <source>
        <dbReference type="ARBA" id="ARBA00022989"/>
    </source>
</evidence>
<dbReference type="PIRSF" id="PIRSF002869">
    <property type="entry name" value="MviN"/>
    <property type="match status" value="1"/>
</dbReference>
<organism evidence="12 13">
    <name type="scientific">Gemmatimonas groenlandica</name>
    <dbReference type="NCBI Taxonomy" id="2732249"/>
    <lineage>
        <taxon>Bacteria</taxon>
        <taxon>Pseudomonadati</taxon>
        <taxon>Gemmatimonadota</taxon>
        <taxon>Gemmatimonadia</taxon>
        <taxon>Gemmatimonadales</taxon>
        <taxon>Gemmatimonadaceae</taxon>
        <taxon>Gemmatimonas</taxon>
    </lineage>
</organism>
<dbReference type="GO" id="GO:0009252">
    <property type="term" value="P:peptidoglycan biosynthetic process"/>
    <property type="evidence" value="ECO:0007669"/>
    <property type="project" value="UniProtKB-UniRule"/>
</dbReference>
<dbReference type="NCBIfam" id="TIGR01695">
    <property type="entry name" value="murJ_mviN"/>
    <property type="match status" value="1"/>
</dbReference>
<dbReference type="PANTHER" id="PTHR47019">
    <property type="entry name" value="LIPID II FLIPPASE MURJ"/>
    <property type="match status" value="1"/>
</dbReference>
<dbReference type="InterPro" id="IPR051050">
    <property type="entry name" value="Lipid_II_flippase_MurJ/MviN"/>
</dbReference>
<dbReference type="InterPro" id="IPR004268">
    <property type="entry name" value="MurJ"/>
</dbReference>
<dbReference type="UniPathway" id="UPA00219"/>
<feature type="transmembrane region" description="Helical" evidence="10">
    <location>
        <begin position="158"/>
        <end position="178"/>
    </location>
</feature>
<comment type="similarity">
    <text evidence="9 10 11">Belongs to the MurJ/MviN family.</text>
</comment>
<feature type="transmembrane region" description="Helical" evidence="10">
    <location>
        <begin position="318"/>
        <end position="341"/>
    </location>
</feature>
<keyword evidence="7 10" id="KW-0472">Membrane</keyword>
<evidence type="ECO:0000256" key="9">
    <source>
        <dbReference type="ARBA" id="ARBA00061532"/>
    </source>
</evidence>
<feature type="transmembrane region" description="Helical" evidence="10">
    <location>
        <begin position="85"/>
        <end position="111"/>
    </location>
</feature>
<dbReference type="HAMAP" id="MF_02078">
    <property type="entry name" value="MurJ_MviN"/>
    <property type="match status" value="1"/>
</dbReference>
<dbReference type="GO" id="GO:0034204">
    <property type="term" value="P:lipid translocation"/>
    <property type="evidence" value="ECO:0007669"/>
    <property type="project" value="TreeGrafter"/>
</dbReference>
<dbReference type="PANTHER" id="PTHR47019:SF1">
    <property type="entry name" value="LIPID II FLIPPASE MURJ"/>
    <property type="match status" value="1"/>
</dbReference>
<evidence type="ECO:0000256" key="7">
    <source>
        <dbReference type="ARBA" id="ARBA00023136"/>
    </source>
</evidence>
<evidence type="ECO:0000313" key="12">
    <source>
        <dbReference type="EMBL" id="QJR35103.1"/>
    </source>
</evidence>
<evidence type="ECO:0000256" key="10">
    <source>
        <dbReference type="HAMAP-Rule" id="MF_02078"/>
    </source>
</evidence>
<dbReference type="GO" id="GO:0015648">
    <property type="term" value="F:lipid-linked peptidoglycan transporter activity"/>
    <property type="evidence" value="ECO:0007669"/>
    <property type="project" value="UniProtKB-UniRule"/>
</dbReference>
<dbReference type="GO" id="GO:0008360">
    <property type="term" value="P:regulation of cell shape"/>
    <property type="evidence" value="ECO:0007669"/>
    <property type="project" value="UniProtKB-UniRule"/>
</dbReference>
<keyword evidence="2 10" id="KW-1003">Cell membrane</keyword>
<sequence length="524" mass="55472">MSDAGGGRSAFVVGAGILISRVVGLLRNTAFAYYFGSGAASDAYNAAFKIPNAVRNLLGEGTLSASFVPVYSRMLVRDDPRAAKALANAVLGLLLVAVSLLTLAGIAAAPILTTVLAPGFDSATQVLTTRLTRVLFPMTGLMVLSGWCLGIQNSHRRFFWSYASAALWSIAQIALLLVGGKRAPDAMTLAYWLAWATLGGAVLQIAAQLPEVLRLVGSIRPTLDRSAEGVMQTLRNILPVVTALGVVQISSFIDLQIASFLPRGAATNMSYANTLAMLPVSLFGVSVAAAALPEFARDSGTLAHEALLDRLRGGWQRILFYIVPSAVVFITLGDYCVGILYRAGRFGAAEQQSVHWVLAAYAVGLVSFGSVKLLGSAYYALQDYRTPLRASIASIVVSAAVSIGIAVPMRSLPMAAAGIALGSAMGSYVNLAILSRGLRQRLGTLYTPAMWQGTRRIVFASLTAGLLSALLRLAQERWFPGVHPRLVGLPVLAGFGATYLVVAWMMGSAEAARWLRLPVRKARA</sequence>
<evidence type="ECO:0000256" key="2">
    <source>
        <dbReference type="ARBA" id="ARBA00022475"/>
    </source>
</evidence>
<feature type="transmembrane region" description="Helical" evidence="10">
    <location>
        <begin position="486"/>
        <end position="506"/>
    </location>
</feature>
<feature type="transmembrane region" description="Helical" evidence="10">
    <location>
        <begin position="237"/>
        <end position="258"/>
    </location>
</feature>
<feature type="transmembrane region" description="Helical" evidence="10">
    <location>
        <begin position="456"/>
        <end position="474"/>
    </location>
</feature>
<feature type="transmembrane region" description="Helical" evidence="10">
    <location>
        <begin position="270"/>
        <end position="292"/>
    </location>
</feature>
<evidence type="ECO:0000256" key="5">
    <source>
        <dbReference type="ARBA" id="ARBA00022984"/>
    </source>
</evidence>
<accession>A0A6M4IK33</accession>
<protein>
    <recommendedName>
        <fullName evidence="10">Probable lipid II flippase MurJ</fullName>
    </recommendedName>
</protein>
<dbReference type="CDD" id="cd13123">
    <property type="entry name" value="MATE_MurJ_like"/>
    <property type="match status" value="1"/>
</dbReference>
<dbReference type="GO" id="GO:0005886">
    <property type="term" value="C:plasma membrane"/>
    <property type="evidence" value="ECO:0007669"/>
    <property type="project" value="UniProtKB-SubCell"/>
</dbReference>
<feature type="transmembrane region" description="Helical" evidence="10">
    <location>
        <begin position="190"/>
        <end position="216"/>
    </location>
</feature>
<gene>
    <name evidence="10 12" type="primary">murJ</name>
    <name evidence="12" type="ORF">HKW67_06065</name>
</gene>
<comment type="subcellular location">
    <subcellularLocation>
        <location evidence="1 10">Cell membrane</location>
        <topology evidence="1 10">Multi-pass membrane protein</topology>
    </subcellularLocation>
</comment>
<keyword evidence="3 10" id="KW-0812">Transmembrane</keyword>
<feature type="transmembrane region" description="Helical" evidence="10">
    <location>
        <begin position="131"/>
        <end position="151"/>
    </location>
</feature>
<dbReference type="GO" id="GO:0071555">
    <property type="term" value="P:cell wall organization"/>
    <property type="evidence" value="ECO:0007669"/>
    <property type="project" value="UniProtKB-UniRule"/>
</dbReference>
<keyword evidence="13" id="KW-1185">Reference proteome</keyword>